<dbReference type="InterPro" id="IPR008949">
    <property type="entry name" value="Isoprenoid_synthase_dom_sf"/>
</dbReference>
<dbReference type="FunFam" id="1.10.600.10:FF:000020">
    <property type="entry name" value="Phytoene synthase"/>
    <property type="match status" value="1"/>
</dbReference>
<evidence type="ECO:0000313" key="9">
    <source>
        <dbReference type="Proteomes" id="UP001245370"/>
    </source>
</evidence>
<dbReference type="GO" id="GO:0016117">
    <property type="term" value="P:carotenoid biosynthetic process"/>
    <property type="evidence" value="ECO:0007669"/>
    <property type="project" value="UniProtKB-KW"/>
</dbReference>
<dbReference type="SFLD" id="SFLDG01018">
    <property type="entry name" value="Squalene/Phytoene_Synthase_Lik"/>
    <property type="match status" value="1"/>
</dbReference>
<reference evidence="7 9" key="2">
    <citation type="submission" date="2023-07" db="EMBL/GenBank/DDBJ databases">
        <title>Genomic Encyclopedia of Type Strains, Phase IV (KMG-IV): sequencing the most valuable type-strain genomes for metagenomic binning, comparative biology and taxonomic classification.</title>
        <authorList>
            <person name="Goeker M."/>
        </authorList>
    </citation>
    <scope>NUCLEOTIDE SEQUENCE [LARGE SCALE GENOMIC DNA]</scope>
    <source>
        <strain evidence="7 9">DSM 338</strain>
    </source>
</reference>
<dbReference type="InterPro" id="IPR033904">
    <property type="entry name" value="Trans_IPPS_HH"/>
</dbReference>
<dbReference type="GO" id="GO:0051996">
    <property type="term" value="F:squalene synthase [NAD(P)H] activity"/>
    <property type="evidence" value="ECO:0007669"/>
    <property type="project" value="InterPro"/>
</dbReference>
<protein>
    <submittedName>
        <fullName evidence="6">Phytoene synthase</fullName>
        <ecNumber evidence="7">2.5.1.32</ecNumber>
    </submittedName>
</protein>
<name>A0A9W6CM63_XANFL</name>
<dbReference type="InterPro" id="IPR019845">
    <property type="entry name" value="Squalene/phytoene_synthase_CS"/>
</dbReference>
<evidence type="ECO:0000256" key="3">
    <source>
        <dbReference type="ARBA" id="ARBA00022679"/>
    </source>
</evidence>
<dbReference type="GO" id="GO:0004311">
    <property type="term" value="F:geranylgeranyl diphosphate synthase activity"/>
    <property type="evidence" value="ECO:0007669"/>
    <property type="project" value="InterPro"/>
</dbReference>
<dbReference type="AlphaFoldDB" id="A0A9W6CM63"/>
<dbReference type="PROSITE" id="PS01045">
    <property type="entry name" value="SQUALEN_PHYTOEN_SYN_2"/>
    <property type="match status" value="1"/>
</dbReference>
<dbReference type="RefSeq" id="WP_281806546.1">
    <property type="nucleotide sequence ID" value="NZ_BSDO01000002.1"/>
</dbReference>
<gene>
    <name evidence="7" type="ORF">GGQ86_000983</name>
    <name evidence="6" type="ORF">XFLAVUS301_13860</name>
</gene>
<dbReference type="PANTHER" id="PTHR31480">
    <property type="entry name" value="BIFUNCTIONAL LYCOPENE CYCLASE/PHYTOENE SYNTHASE"/>
    <property type="match status" value="1"/>
</dbReference>
<dbReference type="Pfam" id="PF00494">
    <property type="entry name" value="SQS_PSY"/>
    <property type="match status" value="1"/>
</dbReference>
<dbReference type="InterPro" id="IPR044843">
    <property type="entry name" value="Trans_IPPS_bact-type"/>
</dbReference>
<dbReference type="Gene3D" id="1.10.600.10">
    <property type="entry name" value="Farnesyl Diphosphate Synthase"/>
    <property type="match status" value="1"/>
</dbReference>
<comment type="pathway">
    <text evidence="1">Carotenoid biosynthesis; phytoene biosynthesis.</text>
</comment>
<evidence type="ECO:0000313" key="8">
    <source>
        <dbReference type="Proteomes" id="UP001144397"/>
    </source>
</evidence>
<keyword evidence="3 7" id="KW-0808">Transferase</keyword>
<evidence type="ECO:0000256" key="4">
    <source>
        <dbReference type="ARBA" id="ARBA00022746"/>
    </source>
</evidence>
<proteinExistence type="inferred from homology"/>
<dbReference type="EC" id="2.5.1.32" evidence="7"/>
<dbReference type="CDD" id="cd00683">
    <property type="entry name" value="Trans_IPPS_HH"/>
    <property type="match status" value="1"/>
</dbReference>
<dbReference type="SFLD" id="SFLDG01212">
    <property type="entry name" value="Phytoene_synthase_like"/>
    <property type="match status" value="1"/>
</dbReference>
<reference evidence="6" key="1">
    <citation type="submission" date="2022-12" db="EMBL/GenBank/DDBJ databases">
        <title>Reference genome sequencing for broad-spectrum identification of bacterial and archaeal isolates by mass spectrometry.</title>
        <authorList>
            <person name="Sekiguchi Y."/>
            <person name="Tourlousse D.M."/>
        </authorList>
    </citation>
    <scope>NUCLEOTIDE SEQUENCE</scope>
    <source>
        <strain evidence="6">301</strain>
    </source>
</reference>
<dbReference type="EMBL" id="JAVDPY010000001">
    <property type="protein sequence ID" value="MDR6332536.1"/>
    <property type="molecule type" value="Genomic_DNA"/>
</dbReference>
<evidence type="ECO:0000256" key="5">
    <source>
        <dbReference type="ARBA" id="ARBA00053028"/>
    </source>
</evidence>
<dbReference type="SFLD" id="SFLDS00005">
    <property type="entry name" value="Isoprenoid_Synthase_Type_I"/>
    <property type="match status" value="1"/>
</dbReference>
<evidence type="ECO:0000256" key="1">
    <source>
        <dbReference type="ARBA" id="ARBA00004684"/>
    </source>
</evidence>
<dbReference type="Proteomes" id="UP001144397">
    <property type="component" value="Unassembled WGS sequence"/>
</dbReference>
<sequence>MSGADAAPDVVGASEEAIAKGSKSFAAAARLFAPRMREDAVMLYAWCRHCDDVVDGQELGHGRIASAQTPAERLDALFEETRRAYRGVPSSHPAFAAFAEVVRRNDIPERHPLDLLEGFRMDVEDRRYETLDDTLTYCYHVAGVVGVMMALIMGARDEVVLDRASDLGLGFQLTNISRDVIEDAGIGRIYVPETFLLMEGVPDGGIAAPDHRPKVAAAVARLLDVAEPYYEQAVIGMGALPFRAAAAVGAARCVYRGIGTEVRRRGARAWDARVSTTKAQKIGYLMQGIGLALATRRSGPQPPRPTHLWTRPR</sequence>
<comment type="similarity">
    <text evidence="2">Belongs to the phytoene/squalene synthase family.</text>
</comment>
<evidence type="ECO:0000256" key="2">
    <source>
        <dbReference type="ARBA" id="ARBA00006251"/>
    </source>
</evidence>
<keyword evidence="9" id="KW-1185">Reference proteome</keyword>
<evidence type="ECO:0000313" key="6">
    <source>
        <dbReference type="EMBL" id="GLI21712.1"/>
    </source>
</evidence>
<accession>A0A9W6CM63</accession>
<dbReference type="SUPFAM" id="SSF48576">
    <property type="entry name" value="Terpenoid synthases"/>
    <property type="match status" value="1"/>
</dbReference>
<dbReference type="InterPro" id="IPR002060">
    <property type="entry name" value="Squ/phyt_synthse"/>
</dbReference>
<dbReference type="GeneID" id="95762181"/>
<dbReference type="EMBL" id="BSDO01000002">
    <property type="protein sequence ID" value="GLI21712.1"/>
    <property type="molecule type" value="Genomic_DNA"/>
</dbReference>
<comment type="caution">
    <text evidence="6">The sequence shown here is derived from an EMBL/GenBank/DDBJ whole genome shotgun (WGS) entry which is preliminary data.</text>
</comment>
<evidence type="ECO:0000313" key="7">
    <source>
        <dbReference type="EMBL" id="MDR6332536.1"/>
    </source>
</evidence>
<comment type="cofactor">
    <cofactor evidence="5">
        <name>ATP</name>
        <dbReference type="ChEBI" id="CHEBI:30616"/>
    </cofactor>
</comment>
<dbReference type="PROSITE" id="PS01044">
    <property type="entry name" value="SQUALEN_PHYTOEN_SYN_1"/>
    <property type="match status" value="1"/>
</dbReference>
<organism evidence="6 8">
    <name type="scientific">Xanthobacter flavus</name>
    <dbReference type="NCBI Taxonomy" id="281"/>
    <lineage>
        <taxon>Bacteria</taxon>
        <taxon>Pseudomonadati</taxon>
        <taxon>Pseudomonadota</taxon>
        <taxon>Alphaproteobacteria</taxon>
        <taxon>Hyphomicrobiales</taxon>
        <taxon>Xanthobacteraceae</taxon>
        <taxon>Xanthobacter</taxon>
    </lineage>
</organism>
<keyword evidence="4" id="KW-0125">Carotenoid biosynthesis</keyword>
<dbReference type="Proteomes" id="UP001245370">
    <property type="component" value="Unassembled WGS sequence"/>
</dbReference>